<dbReference type="EMBL" id="CP019477">
    <property type="protein sequence ID" value="UQC85336.1"/>
    <property type="molecule type" value="Genomic_DNA"/>
</dbReference>
<organism evidence="1 2">
    <name type="scientific">Colletotrichum lupini</name>
    <dbReference type="NCBI Taxonomy" id="145971"/>
    <lineage>
        <taxon>Eukaryota</taxon>
        <taxon>Fungi</taxon>
        <taxon>Dikarya</taxon>
        <taxon>Ascomycota</taxon>
        <taxon>Pezizomycotina</taxon>
        <taxon>Sordariomycetes</taxon>
        <taxon>Hypocreomycetidae</taxon>
        <taxon>Glomerellales</taxon>
        <taxon>Glomerellaceae</taxon>
        <taxon>Colletotrichum</taxon>
        <taxon>Colletotrichum acutatum species complex</taxon>
    </lineage>
</organism>
<protein>
    <submittedName>
        <fullName evidence="1">Uncharacterized protein</fullName>
    </submittedName>
</protein>
<sequence>MLVFVPSGMLISNGPLPNRRKGNETRLITSRRQTGIVLVLVYRKTLYICPEGKRSESAPRLVVSSRLYPFSQPPGAMHEPNSNGVGRSHLPQQAYYLGMVERPLCATSQLSQVPKYGWQYVRHINVISISTGKLCNKVPP</sequence>
<evidence type="ECO:0000313" key="1">
    <source>
        <dbReference type="EMBL" id="UQC85336.1"/>
    </source>
</evidence>
<gene>
    <name evidence="1" type="ORF">CLUP02_10833</name>
</gene>
<dbReference type="AlphaFoldDB" id="A0A9Q8SXG8"/>
<proteinExistence type="predicted"/>
<keyword evidence="2" id="KW-1185">Reference proteome</keyword>
<name>A0A9Q8SXG8_9PEZI</name>
<dbReference type="KEGG" id="clup:CLUP02_10833"/>
<reference evidence="1" key="1">
    <citation type="journal article" date="2021" name="Mol. Plant Microbe Interact.">
        <title>Complete Genome Sequence of the Plant-Pathogenic Fungus Colletotrichum lupini.</title>
        <authorList>
            <person name="Baroncelli R."/>
            <person name="Pensec F."/>
            <person name="Da Lio D."/>
            <person name="Boufleur T."/>
            <person name="Vicente I."/>
            <person name="Sarrocco S."/>
            <person name="Picot A."/>
            <person name="Baraldi E."/>
            <person name="Sukno S."/>
            <person name="Thon M."/>
            <person name="Le Floch G."/>
        </authorList>
    </citation>
    <scope>NUCLEOTIDE SEQUENCE</scope>
    <source>
        <strain evidence="1">IMI 504893</strain>
    </source>
</reference>
<dbReference type="Proteomes" id="UP000830671">
    <property type="component" value="Chromosome 5"/>
</dbReference>
<evidence type="ECO:0000313" key="2">
    <source>
        <dbReference type="Proteomes" id="UP000830671"/>
    </source>
</evidence>
<dbReference type="RefSeq" id="XP_049146950.1">
    <property type="nucleotide sequence ID" value="XM_049289805.1"/>
</dbReference>
<accession>A0A9Q8SXG8</accession>
<dbReference type="GeneID" id="73344815"/>